<dbReference type="RefSeq" id="WP_302037311.1">
    <property type="nucleotide sequence ID" value="NZ_JAUKPO010000004.1"/>
</dbReference>
<organism evidence="3 4">
    <name type="scientific">Rhodocytophaga aerolata</name>
    <dbReference type="NCBI Taxonomy" id="455078"/>
    <lineage>
        <taxon>Bacteria</taxon>
        <taxon>Pseudomonadati</taxon>
        <taxon>Bacteroidota</taxon>
        <taxon>Cytophagia</taxon>
        <taxon>Cytophagales</taxon>
        <taxon>Rhodocytophagaceae</taxon>
        <taxon>Rhodocytophaga</taxon>
    </lineage>
</organism>
<accession>A0ABT8R329</accession>
<feature type="chain" id="PRO_5045290337" description="DUF5666 domain-containing protein" evidence="2">
    <location>
        <begin position="22"/>
        <end position="114"/>
    </location>
</feature>
<gene>
    <name evidence="3" type="ORF">Q0590_09620</name>
</gene>
<feature type="region of interest" description="Disordered" evidence="1">
    <location>
        <begin position="20"/>
        <end position="39"/>
    </location>
</feature>
<evidence type="ECO:0000313" key="4">
    <source>
        <dbReference type="Proteomes" id="UP001168528"/>
    </source>
</evidence>
<feature type="compositionally biased region" description="Low complexity" evidence="1">
    <location>
        <begin position="20"/>
        <end position="35"/>
    </location>
</feature>
<sequence length="114" mass="12474">MKATYLILLLSLISISEGCHSTTSKPETTTEQQPTPMDNGFVTGEVQAVTPGKDGYTAKIISADSLLYFATISHANLKENAAQYRTVNVGEKITVKGDIWKMGEETHITVRELK</sequence>
<dbReference type="EMBL" id="JAUKPO010000004">
    <property type="protein sequence ID" value="MDO1446507.1"/>
    <property type="molecule type" value="Genomic_DNA"/>
</dbReference>
<evidence type="ECO:0008006" key="5">
    <source>
        <dbReference type="Google" id="ProtNLM"/>
    </source>
</evidence>
<proteinExistence type="predicted"/>
<evidence type="ECO:0000313" key="3">
    <source>
        <dbReference type="EMBL" id="MDO1446507.1"/>
    </source>
</evidence>
<protein>
    <recommendedName>
        <fullName evidence="5">DUF5666 domain-containing protein</fullName>
    </recommendedName>
</protein>
<keyword evidence="2" id="KW-0732">Signal</keyword>
<name>A0ABT8R329_9BACT</name>
<keyword evidence="4" id="KW-1185">Reference proteome</keyword>
<dbReference type="Proteomes" id="UP001168528">
    <property type="component" value="Unassembled WGS sequence"/>
</dbReference>
<evidence type="ECO:0000256" key="2">
    <source>
        <dbReference type="SAM" id="SignalP"/>
    </source>
</evidence>
<reference evidence="3" key="1">
    <citation type="submission" date="2023-07" db="EMBL/GenBank/DDBJ databases">
        <title>The genome sequence of Rhodocytophaga aerolata KACC 12507.</title>
        <authorList>
            <person name="Zhang X."/>
        </authorList>
    </citation>
    <scope>NUCLEOTIDE SEQUENCE</scope>
    <source>
        <strain evidence="3">KACC 12507</strain>
    </source>
</reference>
<comment type="caution">
    <text evidence="3">The sequence shown here is derived from an EMBL/GenBank/DDBJ whole genome shotgun (WGS) entry which is preliminary data.</text>
</comment>
<feature type="signal peptide" evidence="2">
    <location>
        <begin position="1"/>
        <end position="21"/>
    </location>
</feature>
<evidence type="ECO:0000256" key="1">
    <source>
        <dbReference type="SAM" id="MobiDB-lite"/>
    </source>
</evidence>